<protein>
    <submittedName>
        <fullName evidence="2">PD-(D/E)XK nuclease superfamily protein</fullName>
    </submittedName>
</protein>
<dbReference type="EMBL" id="QKUF01000056">
    <property type="protein sequence ID" value="PZW18223.1"/>
    <property type="molecule type" value="Genomic_DNA"/>
</dbReference>
<dbReference type="AlphaFoldDB" id="A0A326TZY3"/>
<reference evidence="2 3" key="1">
    <citation type="submission" date="2018-06" db="EMBL/GenBank/DDBJ databases">
        <title>Genomic Encyclopedia of Archaeal and Bacterial Type Strains, Phase II (KMG-II): from individual species to whole genera.</title>
        <authorList>
            <person name="Goeker M."/>
        </authorList>
    </citation>
    <scope>NUCLEOTIDE SEQUENCE [LARGE SCALE GENOMIC DNA]</scope>
    <source>
        <strain evidence="2 3">ATCC BAA-1881</strain>
    </source>
</reference>
<evidence type="ECO:0000313" key="2">
    <source>
        <dbReference type="EMBL" id="PZW18223.1"/>
    </source>
</evidence>
<evidence type="ECO:0000313" key="3">
    <source>
        <dbReference type="Proteomes" id="UP000248806"/>
    </source>
</evidence>
<organism evidence="2 3">
    <name type="scientific">Thermosporothrix hazakensis</name>
    <dbReference type="NCBI Taxonomy" id="644383"/>
    <lineage>
        <taxon>Bacteria</taxon>
        <taxon>Bacillati</taxon>
        <taxon>Chloroflexota</taxon>
        <taxon>Ktedonobacteria</taxon>
        <taxon>Ktedonobacterales</taxon>
        <taxon>Thermosporotrichaceae</taxon>
        <taxon>Thermosporothrix</taxon>
    </lineage>
</organism>
<accession>A0A326TZY3</accession>
<dbReference type="Pfam" id="PF09823">
    <property type="entry name" value="DUF2357"/>
    <property type="match status" value="1"/>
</dbReference>
<sequence length="568" mass="66499">MATPISGVNRWLTINQKPLRFHPEDENEGLAIREFSTNYIRLTNEAPAQVTIVIDGEELQTARYGIWQWKPGGYAGLYRIEVLSPGLPTKTALVRVFPHKLTQHHYEQMQDELSKLALDLLYSLDSPAIERTTLAQKRYEPSPLQEYYIIQQIVKRMCQVIADIRRDPHYTLHTQQIRLQLHEITYFSHDIHPVPGEHIVFPQSPYPILPSYWSGEQSYHTYDTYENRLLKHFLLKQLSPRLDHIQESAQKELLRVESRYKYYHNPEDKRKKQKLQQAIAECQRMKLQCVHWASEPFLRTVSSFTGINKATQMLLKHPLYNRFYQLYLKFQTHLKKTYSTDKYVTEISLRKVSELYEMWSIFTATRILVDELKQAGYHMISNATFYEVETDYFEFDVRKNTPAIIMTDGTYTVQFIYEPVYPNKAVVHHRSALAVDAPNVPNKGHRTPDFAVEVYQNDIPHSVLIFDAKYRYEKQGRGQFAPKSEDLERMSHYKDVIIYRKYTGGTGTKAYKDYDIVTSACILYPGNHLYIGRKYIGALPFFVGMSPQRIQAVRQALHDLLALADLIQ</sequence>
<evidence type="ECO:0000259" key="1">
    <source>
        <dbReference type="Pfam" id="PF09823"/>
    </source>
</evidence>
<feature type="domain" description="DUF2357" evidence="1">
    <location>
        <begin position="71"/>
        <end position="327"/>
    </location>
</feature>
<dbReference type="Pfam" id="PF04411">
    <property type="entry name" value="PDDEXK_7"/>
    <property type="match status" value="1"/>
</dbReference>
<dbReference type="InterPro" id="IPR018633">
    <property type="entry name" value="DUF2357"/>
</dbReference>
<dbReference type="Proteomes" id="UP000248806">
    <property type="component" value="Unassembled WGS sequence"/>
</dbReference>
<comment type="caution">
    <text evidence="2">The sequence shown here is derived from an EMBL/GenBank/DDBJ whole genome shotgun (WGS) entry which is preliminary data.</text>
</comment>
<name>A0A326TZY3_THEHA</name>
<gene>
    <name evidence="2" type="ORF">EI42_06283</name>
</gene>
<keyword evidence="3" id="KW-1185">Reference proteome</keyword>
<dbReference type="InterPro" id="IPR007505">
    <property type="entry name" value="PDDEXK_7"/>
</dbReference>
<proteinExistence type="predicted"/>